<accession>A0ABR3DHY7</accession>
<dbReference type="EMBL" id="JAVLET010000003">
    <property type="protein sequence ID" value="KAL0472270.1"/>
    <property type="molecule type" value="Genomic_DNA"/>
</dbReference>
<proteinExistence type="predicted"/>
<evidence type="ECO:0008006" key="3">
    <source>
        <dbReference type="Google" id="ProtNLM"/>
    </source>
</evidence>
<comment type="caution">
    <text evidence="1">The sequence shown here is derived from an EMBL/GenBank/DDBJ whole genome shotgun (WGS) entry which is preliminary data.</text>
</comment>
<feature type="non-terminal residue" evidence="1">
    <location>
        <position position="74"/>
    </location>
</feature>
<reference evidence="1 2" key="1">
    <citation type="submission" date="2023-09" db="EMBL/GenBank/DDBJ databases">
        <title>Multi-omics analysis of a traditional fermented food reveals byproduct-associated fungal strains for waste-to-food upcycling.</title>
        <authorList>
            <consortium name="Lawrence Berkeley National Laboratory"/>
            <person name="Rekdal V.M."/>
            <person name="Villalobos-Escobedo J.M."/>
            <person name="Rodriguez-Valeron N."/>
            <person name="Garcia M.O."/>
            <person name="Vasquez D.P."/>
            <person name="Damayanti I."/>
            <person name="Sorensen P.M."/>
            <person name="Baidoo E.E."/>
            <person name="De Carvalho A.C."/>
            <person name="Riley R."/>
            <person name="Lipzen A."/>
            <person name="He G."/>
            <person name="Yan M."/>
            <person name="Haridas S."/>
            <person name="Daum C."/>
            <person name="Yoshinaga Y."/>
            <person name="Ng V."/>
            <person name="Grigoriev I.V."/>
            <person name="Munk R."/>
            <person name="Nuraida L."/>
            <person name="Wijaya C.H."/>
            <person name="Morales P.-C."/>
            <person name="Keasling J.D."/>
        </authorList>
    </citation>
    <scope>NUCLEOTIDE SEQUENCE [LARGE SCALE GENOMIC DNA]</scope>
    <source>
        <strain evidence="1 2">FGSC 2613</strain>
    </source>
</reference>
<evidence type="ECO:0000313" key="2">
    <source>
        <dbReference type="Proteomes" id="UP001451303"/>
    </source>
</evidence>
<dbReference type="Proteomes" id="UP001451303">
    <property type="component" value="Unassembled WGS sequence"/>
</dbReference>
<sequence length="74" mass="8341">LAWRVSEVLLLVRLVRVRRRHCNHSRRFAAALISASSGGTKLNLGDKADGQRALVHHRPVWVDFARSLVQSDVD</sequence>
<organism evidence="1 2">
    <name type="scientific">Neurospora intermedia</name>
    <dbReference type="NCBI Taxonomy" id="5142"/>
    <lineage>
        <taxon>Eukaryota</taxon>
        <taxon>Fungi</taxon>
        <taxon>Dikarya</taxon>
        <taxon>Ascomycota</taxon>
        <taxon>Pezizomycotina</taxon>
        <taxon>Sordariomycetes</taxon>
        <taxon>Sordariomycetidae</taxon>
        <taxon>Sordariales</taxon>
        <taxon>Sordariaceae</taxon>
        <taxon>Neurospora</taxon>
    </lineage>
</organism>
<name>A0ABR3DHY7_NEUIN</name>
<keyword evidence="2" id="KW-1185">Reference proteome</keyword>
<feature type="non-terminal residue" evidence="1">
    <location>
        <position position="1"/>
    </location>
</feature>
<protein>
    <recommendedName>
        <fullName evidence="3">Polyketide synthase</fullName>
    </recommendedName>
</protein>
<gene>
    <name evidence="1" type="ORF">QR685DRAFT_403909</name>
</gene>
<evidence type="ECO:0000313" key="1">
    <source>
        <dbReference type="EMBL" id="KAL0472270.1"/>
    </source>
</evidence>